<sequence length="601" mass="65083">MISTREATVTLDGVTTVTFDRRYPYFAVRNDSSAPVYISTVNADCTAGADGVVAVPKDGSVVIANCGDIFGDGTLYLNGSGTVTIMGQYDGGNRFKTAGKGGGETVDITPTSLGYAVGAKMFFDGIYNFPPKHATNGNTWVDMVNSQTMSRYTDGSGSGLIASNHYIKQTGIATAMKIPDMIDYDHFTVELFVEITGGTTGENDIISCFDKAGFGIYTENGQMIASIRSESLADYLNIATAFSQNTPYGLGITYDGQAFKFYVNGALVGTKTLYDYKKSTKNTYLGCLGAGDTNYAVGAYNFYRLAVYNRALTAAEIAQNYEKDVKRYVDGEPDFPAEDETEWITGITENHNNIFRGDDLFAKGYDINDICAMIADGSFSDIYIGDYFTLSGSIENVPCFVEQTGDDGTKSLVESTQTVTYNTKFRIAGLDTYLNTGDKAFTQHHAVIVPDKAIGSNRMNGTNTNNGGYTGSFLFTSVLPVYNAHFDAKLNNHLLLHSEYLTNSVSGNSANGCVWATVKINLPSEPEIYGSTIFGGKYDNGLNYRQFPIFRLTPKYICNRNWFWCKSTAWDTSFGGVTSTGNANASSASSIGGVRPCFCIG</sequence>
<accession>A0A8S5QX17</accession>
<proteinExistence type="predicted"/>
<name>A0A8S5QX17_9CAUD</name>
<dbReference type="Pfam" id="PF13385">
    <property type="entry name" value="Laminin_G_3"/>
    <property type="match status" value="1"/>
</dbReference>
<protein>
    <submittedName>
        <fullName evidence="1">Concanavalin A-like lectin/glucanase superfamily protein</fullName>
    </submittedName>
</protein>
<organism evidence="1">
    <name type="scientific">Siphoviridae sp. ctcuE16</name>
    <dbReference type="NCBI Taxonomy" id="2826397"/>
    <lineage>
        <taxon>Viruses</taxon>
        <taxon>Duplodnaviria</taxon>
        <taxon>Heunggongvirae</taxon>
        <taxon>Uroviricota</taxon>
        <taxon>Caudoviricetes</taxon>
    </lineage>
</organism>
<dbReference type="EMBL" id="BK015753">
    <property type="protein sequence ID" value="DAE23403.1"/>
    <property type="molecule type" value="Genomic_DNA"/>
</dbReference>
<reference evidence="1" key="1">
    <citation type="journal article" date="2021" name="Proc. Natl. Acad. Sci. U.S.A.">
        <title>A Catalog of Tens of Thousands of Viruses from Human Metagenomes Reveals Hidden Associations with Chronic Diseases.</title>
        <authorList>
            <person name="Tisza M.J."/>
            <person name="Buck C.B."/>
        </authorList>
    </citation>
    <scope>NUCLEOTIDE SEQUENCE</scope>
    <source>
        <strain evidence="1">CtcuE16</strain>
    </source>
</reference>
<dbReference type="Gene3D" id="2.60.120.200">
    <property type="match status" value="1"/>
</dbReference>
<dbReference type="SUPFAM" id="SSF49899">
    <property type="entry name" value="Concanavalin A-like lectins/glucanases"/>
    <property type="match status" value="1"/>
</dbReference>
<evidence type="ECO:0000313" key="1">
    <source>
        <dbReference type="EMBL" id="DAE23403.1"/>
    </source>
</evidence>
<dbReference type="InterPro" id="IPR013320">
    <property type="entry name" value="ConA-like_dom_sf"/>
</dbReference>